<organism evidence="5 6">
    <name type="scientific">Sus scrofa</name>
    <name type="common">Pig</name>
    <dbReference type="NCBI Taxonomy" id="9823"/>
    <lineage>
        <taxon>Eukaryota</taxon>
        <taxon>Metazoa</taxon>
        <taxon>Chordata</taxon>
        <taxon>Craniata</taxon>
        <taxon>Vertebrata</taxon>
        <taxon>Euteleostomi</taxon>
        <taxon>Mammalia</taxon>
        <taxon>Eutheria</taxon>
        <taxon>Laurasiatheria</taxon>
        <taxon>Artiodactyla</taxon>
        <taxon>Suina</taxon>
        <taxon>Suidae</taxon>
        <taxon>Sus</taxon>
    </lineage>
</organism>
<feature type="compositionally biased region" description="Basic and acidic residues" evidence="3">
    <location>
        <begin position="65"/>
        <end position="88"/>
    </location>
</feature>
<dbReference type="Gene3D" id="1.20.1270.60">
    <property type="entry name" value="Arfaptin homology (AH) domain/BAR domain"/>
    <property type="match status" value="1"/>
</dbReference>
<dbReference type="InterPro" id="IPR027267">
    <property type="entry name" value="AH/BAR_dom_sf"/>
</dbReference>
<feature type="region of interest" description="Disordered" evidence="3">
    <location>
        <begin position="267"/>
        <end position="290"/>
    </location>
</feature>
<dbReference type="AlphaFoldDB" id="A0A4X1UZL7"/>
<dbReference type="InterPro" id="IPR031160">
    <property type="entry name" value="F_BAR_dom"/>
</dbReference>
<dbReference type="SUPFAM" id="SSF103657">
    <property type="entry name" value="BAR/IMD domain-like"/>
    <property type="match status" value="1"/>
</dbReference>
<protein>
    <recommendedName>
        <fullName evidence="4">F-BAR domain-containing protein</fullName>
    </recommendedName>
</protein>
<dbReference type="PANTHER" id="PTHR14166">
    <property type="entry name" value="SLIT-ROBO RHO GTPASE ACTIVATING PROTEIN"/>
    <property type="match status" value="1"/>
</dbReference>
<sequence length="323" mass="37281">MFQSKEIGLQMHEELLKVTNELYTVMKTYHMYHAESISAESKLKEAEKQEEKQFNKSGDLSMNLLRHEDRPQRRSSVKKIEKMKEKRQAKYSENKLKCTKARNDYLLNLAATNAAISKYYIHDVSDLIDCCDLGFHASLARTFRTYLSAEYNLETSRHEGLDVIENAVDNLDSRSDKHTVMDMCNQVFCPPLKFEFQPHMGDEVCQVSAQQPVQTELLMRYHQLQSRLATLKIENEEKFKEYVNGSNLITKLQAKHDLLKQTLGEGERAECGTTRPPCLPPKPQKMRRPRPLSVCSHKLFNGCMEAFIKVLGGEPQSPRMCPM</sequence>
<evidence type="ECO:0000256" key="2">
    <source>
        <dbReference type="PROSITE-ProRule" id="PRU01077"/>
    </source>
</evidence>
<name>A0A4X1UZL7_PIG</name>
<reference evidence="5" key="2">
    <citation type="submission" date="2025-08" db="UniProtKB">
        <authorList>
            <consortium name="Ensembl"/>
        </authorList>
    </citation>
    <scope>IDENTIFICATION</scope>
</reference>
<evidence type="ECO:0000256" key="3">
    <source>
        <dbReference type="SAM" id="MobiDB-lite"/>
    </source>
</evidence>
<dbReference type="Ensembl" id="ENSSSCT00070041438.1">
    <property type="protein sequence ID" value="ENSSSCP00070034789.1"/>
    <property type="gene ID" value="ENSSSCG00070020839.1"/>
</dbReference>
<evidence type="ECO:0000259" key="4">
    <source>
        <dbReference type="PROSITE" id="PS51741"/>
    </source>
</evidence>
<feature type="compositionally biased region" description="Basic and acidic residues" evidence="3">
    <location>
        <begin position="43"/>
        <end position="54"/>
    </location>
</feature>
<evidence type="ECO:0000256" key="1">
    <source>
        <dbReference type="ARBA" id="ARBA00023054"/>
    </source>
</evidence>
<feature type="region of interest" description="Disordered" evidence="3">
    <location>
        <begin position="43"/>
        <end position="88"/>
    </location>
</feature>
<dbReference type="PROSITE" id="PS51741">
    <property type="entry name" value="F_BAR"/>
    <property type="match status" value="1"/>
</dbReference>
<reference evidence="5 6" key="1">
    <citation type="submission" date="2017-08" db="EMBL/GenBank/DDBJ databases">
        <title>USMARCv1.0.</title>
        <authorList>
            <person name="Hannum G.I."/>
            <person name="Koren S."/>
            <person name="Schroeder S.G."/>
            <person name="Chin S.C."/>
            <person name="Nonneman D.J."/>
            <person name="Becker S.A."/>
            <person name="Rosen B.D."/>
            <person name="Bickhart D.M."/>
            <person name="Putnam N.H."/>
            <person name="Green R.E."/>
            <person name="Tuggle C.K."/>
            <person name="Liu H."/>
            <person name="Rohrer G.A."/>
            <person name="Warr A."/>
            <person name="Hall R."/>
            <person name="Kim K."/>
            <person name="Hume D.A."/>
            <person name="Talbot R."/>
            <person name="Chow W."/>
            <person name="Howe K."/>
            <person name="Schwartz A.S."/>
            <person name="Watson M."/>
            <person name="Archibald A.L."/>
            <person name="Phillippy A.M."/>
            <person name="Smith T.P.L."/>
        </authorList>
    </citation>
    <scope>NUCLEOTIDE SEQUENCE [LARGE SCALE GENOMIC DNA]</scope>
</reference>
<feature type="domain" description="F-BAR" evidence="4">
    <location>
        <begin position="1"/>
        <end position="176"/>
    </location>
</feature>
<evidence type="ECO:0000313" key="5">
    <source>
        <dbReference type="Ensembl" id="ENSSSCP00070034789.1"/>
    </source>
</evidence>
<dbReference type="Proteomes" id="UP000314985">
    <property type="component" value="Chromosome 13"/>
</dbReference>
<dbReference type="InterPro" id="IPR051627">
    <property type="entry name" value="SLIT-ROBO_RhoGAP"/>
</dbReference>
<keyword evidence="1 2" id="KW-0175">Coiled coil</keyword>
<accession>A0A4X1UZL7</accession>
<evidence type="ECO:0000313" key="6">
    <source>
        <dbReference type="Proteomes" id="UP000314985"/>
    </source>
</evidence>
<proteinExistence type="predicted"/>